<protein>
    <submittedName>
        <fullName evidence="1">Uncharacterized protein</fullName>
    </submittedName>
</protein>
<proteinExistence type="predicted"/>
<organism evidence="1">
    <name type="scientific">Solanum chilense</name>
    <name type="common">Tomato</name>
    <name type="synonym">Lycopersicon chilense</name>
    <dbReference type="NCBI Taxonomy" id="4083"/>
    <lineage>
        <taxon>Eukaryota</taxon>
        <taxon>Viridiplantae</taxon>
        <taxon>Streptophyta</taxon>
        <taxon>Embryophyta</taxon>
        <taxon>Tracheophyta</taxon>
        <taxon>Spermatophyta</taxon>
        <taxon>Magnoliopsida</taxon>
        <taxon>eudicotyledons</taxon>
        <taxon>Gunneridae</taxon>
        <taxon>Pentapetalae</taxon>
        <taxon>asterids</taxon>
        <taxon>lamiids</taxon>
        <taxon>Solanales</taxon>
        <taxon>Solanaceae</taxon>
        <taxon>Solanoideae</taxon>
        <taxon>Solaneae</taxon>
        <taxon>Solanum</taxon>
        <taxon>Solanum subgen. Lycopersicon</taxon>
    </lineage>
</organism>
<gene>
    <name evidence="1" type="ORF">EJD97_012339</name>
</gene>
<comment type="caution">
    <text evidence="1">The sequence shown here is derived from an EMBL/GenBank/DDBJ whole genome shotgun (WGS) entry which is preliminary data.</text>
</comment>
<name>A0A6N2CGR8_SOLCI</name>
<accession>A0A6N2CGR8</accession>
<dbReference type="EMBL" id="RXGB01000315">
    <property type="protein sequence ID" value="TMX04000.1"/>
    <property type="molecule type" value="Genomic_DNA"/>
</dbReference>
<sequence>MVRRLHRSEVAVGRCGSLTKCGVTKCVTDRHSRDGPSCLFVVKIREVVPIPKFQKGLSVMERRPSTDRCAYDDPSYLLSRVMKKAAEEFEKVWEDRIHNGPS</sequence>
<reference evidence="1" key="1">
    <citation type="submission" date="2019-05" db="EMBL/GenBank/DDBJ databases">
        <title>The de novo reference genome and transcriptome assemblies of the wild tomato species Solanum chilense.</title>
        <authorList>
            <person name="Stam R."/>
            <person name="Nosenko T."/>
            <person name="Hoerger A.C."/>
            <person name="Stephan W."/>
            <person name="Seidel M.A."/>
            <person name="Kuhn J.M.M."/>
            <person name="Haberer G."/>
            <person name="Tellier A."/>
        </authorList>
    </citation>
    <scope>NUCLEOTIDE SEQUENCE</scope>
    <source>
        <tissue evidence="1">Mature leaves</tissue>
    </source>
</reference>
<dbReference type="AlphaFoldDB" id="A0A6N2CGR8"/>
<evidence type="ECO:0000313" key="1">
    <source>
        <dbReference type="EMBL" id="TMX04000.1"/>
    </source>
</evidence>